<sequence>MCGIVGIVSFISINQYIYDSLTVLQHRGQDSAGICTIDKSNCFRLRKANGLVRDVFNKKHMKYLQGDIGIGHVRYPTSGSSCASEAQPFYVNSPYGITLAHNGNLTNVDELRKYLFKNSRRHVNTHSDSEVLLNVFAQELSDFQHNSCLKYQDIFKAVTGVHKKIRGAYAVISMIIGHGIVAFRDPHGIRPLILGKRITANRAEYMVASESVALDITGFTVLRDVAPGEAIYITQQGKLFSCQCAENPQNNPCLFEYVYFARPDSCLDKISVYSARVRMGTKLGKKISREWKHLNIDVVIPIPETSTDIALEIAHIINKPYRQGFVKNRYVGRTFIMPGNNVRKIAIKRKLNTNRAEFINKNVLLVDDSIVRGTTSKQIIEMAREAGAKNVYLASAAPEIRFPNFYGINMPNSTELIAHGRKTEEICALIKSDALIFQDLNDLIEAVREENLNITQFECSVFNGVYITRDIDENYLNNFNCVYDKKSKVTLCREVENLEIYNEEN</sequence>
<dbReference type="InterPro" id="IPR005854">
    <property type="entry name" value="PurF"/>
</dbReference>
<evidence type="ECO:0000313" key="14">
    <source>
        <dbReference type="EMBL" id="PPI87390.1"/>
    </source>
</evidence>
<dbReference type="InterPro" id="IPR017932">
    <property type="entry name" value="GATase_2_dom"/>
</dbReference>
<dbReference type="PROSITE" id="PS51278">
    <property type="entry name" value="GATASE_TYPE_2"/>
    <property type="match status" value="1"/>
</dbReference>
<keyword evidence="8 9" id="KW-0315">Glutamine amidotransferase</keyword>
<dbReference type="Pfam" id="PF13522">
    <property type="entry name" value="GATase_6"/>
    <property type="match status" value="1"/>
</dbReference>
<dbReference type="OrthoDB" id="9801213at2"/>
<comment type="similarity">
    <text evidence="2 9 10">In the C-terminal section; belongs to the purine/pyrimidine phosphoribosyltransferase family.</text>
</comment>
<comment type="pathway">
    <text evidence="1 9 10">Purine metabolism; IMP biosynthesis via de novo pathway; N(1)-(5-phospho-D-ribosyl)glycinamide from 5-phospho-alpha-D-ribose 1-diphosphate: step 1/2.</text>
</comment>
<evidence type="ECO:0000313" key="15">
    <source>
        <dbReference type="Proteomes" id="UP000296034"/>
    </source>
</evidence>
<dbReference type="InterPro" id="IPR029055">
    <property type="entry name" value="Ntn_hydrolases_N"/>
</dbReference>
<feature type="active site" description="Nucleophile" evidence="9 11">
    <location>
        <position position="2"/>
    </location>
</feature>
<comment type="cofactor">
    <cofactor evidence="9 12">
        <name>Mg(2+)</name>
        <dbReference type="ChEBI" id="CHEBI:18420"/>
    </cofactor>
    <text evidence="9 12">Binds 1 Mg(2+) ion per subunit.</text>
</comment>
<dbReference type="InterPro" id="IPR029057">
    <property type="entry name" value="PRTase-like"/>
</dbReference>
<dbReference type="UniPathway" id="UPA00074">
    <property type="reaction ID" value="UER00124"/>
</dbReference>
<evidence type="ECO:0000256" key="5">
    <source>
        <dbReference type="ARBA" id="ARBA00022723"/>
    </source>
</evidence>
<evidence type="ECO:0000256" key="4">
    <source>
        <dbReference type="ARBA" id="ARBA00022679"/>
    </source>
</evidence>
<reference evidence="14 15" key="1">
    <citation type="journal article" date="2018" name="Genome Biol. Evol.">
        <title>Cladogenesis and Genomic Streamlining in Extracellular Endosymbionts of Tropical Stink Bugs.</title>
        <authorList>
            <person name="Otero-Bravo A."/>
            <person name="Goffredi S."/>
            <person name="Sabree Z.L."/>
        </authorList>
    </citation>
    <scope>NUCLEOTIDE SEQUENCE [LARGE SCALE GENOMIC DNA]</scope>
    <source>
        <strain evidence="14 15">SoET</strain>
    </source>
</reference>
<dbReference type="GO" id="GO:0004044">
    <property type="term" value="F:amidophosphoribosyltransferase activity"/>
    <property type="evidence" value="ECO:0007669"/>
    <property type="project" value="UniProtKB-UniRule"/>
</dbReference>
<organism evidence="14 15">
    <name type="scientific">Candidatus Pantoea edessiphila</name>
    <dbReference type="NCBI Taxonomy" id="2044610"/>
    <lineage>
        <taxon>Bacteria</taxon>
        <taxon>Pseudomonadati</taxon>
        <taxon>Pseudomonadota</taxon>
        <taxon>Gammaproteobacteria</taxon>
        <taxon>Enterobacterales</taxon>
        <taxon>Erwiniaceae</taxon>
        <taxon>Pantoea</taxon>
    </lineage>
</organism>
<dbReference type="NCBIfam" id="TIGR01134">
    <property type="entry name" value="purF"/>
    <property type="match status" value="1"/>
</dbReference>
<comment type="caution">
    <text evidence="14">The sequence shown here is derived from an EMBL/GenBank/DDBJ whole genome shotgun (WGS) entry which is preliminary data.</text>
</comment>
<keyword evidence="5 9" id="KW-0479">Metal-binding</keyword>
<dbReference type="CDD" id="cd06223">
    <property type="entry name" value="PRTases_typeI"/>
    <property type="match status" value="1"/>
</dbReference>
<comment type="catalytic activity">
    <reaction evidence="9 10">
        <text>5-phospho-beta-D-ribosylamine + L-glutamate + diphosphate = 5-phospho-alpha-D-ribose 1-diphosphate + L-glutamine + H2O</text>
        <dbReference type="Rhea" id="RHEA:14905"/>
        <dbReference type="ChEBI" id="CHEBI:15377"/>
        <dbReference type="ChEBI" id="CHEBI:29985"/>
        <dbReference type="ChEBI" id="CHEBI:33019"/>
        <dbReference type="ChEBI" id="CHEBI:58017"/>
        <dbReference type="ChEBI" id="CHEBI:58359"/>
        <dbReference type="ChEBI" id="CHEBI:58681"/>
        <dbReference type="EC" id="2.4.2.14"/>
    </reaction>
</comment>
<evidence type="ECO:0000256" key="1">
    <source>
        <dbReference type="ARBA" id="ARBA00005209"/>
    </source>
</evidence>
<dbReference type="RefSeq" id="WP_136131387.1">
    <property type="nucleotide sequence ID" value="NZ_PDKS01000001.1"/>
</dbReference>
<dbReference type="PIRSF" id="PIRSF000485">
    <property type="entry name" value="Amd_phspho_trans"/>
    <property type="match status" value="1"/>
</dbReference>
<dbReference type="HAMAP" id="MF_01931">
    <property type="entry name" value="PurF"/>
    <property type="match status" value="1"/>
</dbReference>
<evidence type="ECO:0000259" key="13">
    <source>
        <dbReference type="PROSITE" id="PS51278"/>
    </source>
</evidence>
<proteinExistence type="inferred from homology"/>
<dbReference type="GO" id="GO:0006189">
    <property type="term" value="P:'de novo' IMP biosynthetic process"/>
    <property type="evidence" value="ECO:0007669"/>
    <property type="project" value="UniProtKB-UniRule"/>
</dbReference>
<evidence type="ECO:0000256" key="8">
    <source>
        <dbReference type="ARBA" id="ARBA00022962"/>
    </source>
</evidence>
<keyword evidence="4 9" id="KW-0808">Transferase</keyword>
<protein>
    <recommendedName>
        <fullName evidence="9">Amidophosphoribosyltransferase</fullName>
        <shortName evidence="9">ATase</shortName>
        <ecNumber evidence="9">2.4.2.14</ecNumber>
    </recommendedName>
    <alternativeName>
        <fullName evidence="9">Glutamine phosphoribosylpyrophosphate amidotransferase</fullName>
        <shortName evidence="9">GPATase</shortName>
    </alternativeName>
</protein>
<dbReference type="SUPFAM" id="SSF53271">
    <property type="entry name" value="PRTase-like"/>
    <property type="match status" value="1"/>
</dbReference>
<dbReference type="PANTHER" id="PTHR11907">
    <property type="entry name" value="AMIDOPHOSPHORIBOSYLTRANSFERASE"/>
    <property type="match status" value="1"/>
</dbReference>
<dbReference type="Gene3D" id="3.40.50.2020">
    <property type="match status" value="1"/>
</dbReference>
<evidence type="ECO:0000256" key="11">
    <source>
        <dbReference type="PIRSR" id="PIRSR000485-1"/>
    </source>
</evidence>
<keyword evidence="6 9" id="KW-0658">Purine biosynthesis</keyword>
<evidence type="ECO:0000256" key="7">
    <source>
        <dbReference type="ARBA" id="ARBA00022842"/>
    </source>
</evidence>
<dbReference type="Gene3D" id="3.60.20.10">
    <property type="entry name" value="Glutamine Phosphoribosylpyrophosphate, subunit 1, domain 1"/>
    <property type="match status" value="1"/>
</dbReference>
<dbReference type="FunFam" id="3.60.20.10:FF:000011">
    <property type="entry name" value="Amidophosphoribosyltransferase"/>
    <property type="match status" value="1"/>
</dbReference>
<evidence type="ECO:0000256" key="10">
    <source>
        <dbReference type="PIRNR" id="PIRNR000485"/>
    </source>
</evidence>
<dbReference type="EC" id="2.4.2.14" evidence="9"/>
<evidence type="ECO:0000256" key="6">
    <source>
        <dbReference type="ARBA" id="ARBA00022755"/>
    </source>
</evidence>
<dbReference type="GO" id="GO:0009113">
    <property type="term" value="P:purine nucleobase biosynthetic process"/>
    <property type="evidence" value="ECO:0007669"/>
    <property type="project" value="UniProtKB-UniRule"/>
</dbReference>
<feature type="domain" description="Glutamine amidotransferase type-2" evidence="13">
    <location>
        <begin position="2"/>
        <end position="236"/>
    </location>
</feature>
<evidence type="ECO:0000256" key="9">
    <source>
        <dbReference type="HAMAP-Rule" id="MF_01931"/>
    </source>
</evidence>
<comment type="caution">
    <text evidence="9">Lacks conserved residue(s) required for the propagation of feature annotation.</text>
</comment>
<dbReference type="EMBL" id="PDKS01000001">
    <property type="protein sequence ID" value="PPI87390.1"/>
    <property type="molecule type" value="Genomic_DNA"/>
</dbReference>
<dbReference type="GO" id="GO:0000287">
    <property type="term" value="F:magnesium ion binding"/>
    <property type="evidence" value="ECO:0007669"/>
    <property type="project" value="UniProtKB-UniRule"/>
</dbReference>
<feature type="binding site" evidence="9 12">
    <location>
        <position position="367"/>
    </location>
    <ligand>
        <name>Mg(2+)</name>
        <dbReference type="ChEBI" id="CHEBI:18420"/>
    </ligand>
</feature>
<comment type="function">
    <text evidence="9">Catalyzes the formation of phosphoribosylamine from phosphoribosylpyrophosphate (PRPP) and glutamine.</text>
</comment>
<dbReference type="CDD" id="cd00715">
    <property type="entry name" value="GPATase_N"/>
    <property type="match status" value="1"/>
</dbReference>
<dbReference type="AlphaFoldDB" id="A0A2P5SYL8"/>
<dbReference type="InterPro" id="IPR035584">
    <property type="entry name" value="PurF_N"/>
</dbReference>
<keyword evidence="3 9" id="KW-0328">Glycosyltransferase</keyword>
<feature type="binding site" evidence="9 12">
    <location>
        <position position="305"/>
    </location>
    <ligand>
        <name>Mg(2+)</name>
        <dbReference type="ChEBI" id="CHEBI:18420"/>
    </ligand>
</feature>
<dbReference type="InterPro" id="IPR000836">
    <property type="entry name" value="PRTase_dom"/>
</dbReference>
<evidence type="ECO:0000256" key="3">
    <source>
        <dbReference type="ARBA" id="ARBA00022676"/>
    </source>
</evidence>
<dbReference type="Proteomes" id="UP000296034">
    <property type="component" value="Unassembled WGS sequence"/>
</dbReference>
<dbReference type="SUPFAM" id="SSF56235">
    <property type="entry name" value="N-terminal nucleophile aminohydrolases (Ntn hydrolases)"/>
    <property type="match status" value="1"/>
</dbReference>
<gene>
    <name evidence="9" type="primary">purF</name>
    <name evidence="14" type="ORF">CRV11_00425</name>
</gene>
<evidence type="ECO:0000256" key="12">
    <source>
        <dbReference type="PIRSR" id="PIRSR000485-2"/>
    </source>
</evidence>
<keyword evidence="7 9" id="KW-0460">Magnesium</keyword>
<evidence type="ECO:0000256" key="2">
    <source>
        <dbReference type="ARBA" id="ARBA00010138"/>
    </source>
</evidence>
<name>A0A2P5SYL8_9GAMM</name>
<accession>A0A2P5SYL8</accession>
<feature type="binding site" evidence="9 12">
    <location>
        <position position="368"/>
    </location>
    <ligand>
        <name>Mg(2+)</name>
        <dbReference type="ChEBI" id="CHEBI:18420"/>
    </ligand>
</feature>